<comment type="caution">
    <text evidence="3">The sequence shown here is derived from an EMBL/GenBank/DDBJ whole genome shotgun (WGS) entry which is preliminary data.</text>
</comment>
<keyword evidence="4" id="KW-1185">Reference proteome</keyword>
<dbReference type="Proteomes" id="UP001501476">
    <property type="component" value="Unassembled WGS sequence"/>
</dbReference>
<organism evidence="3 4">
    <name type="scientific">Methylophaga marina</name>
    <dbReference type="NCBI Taxonomy" id="45495"/>
    <lineage>
        <taxon>Bacteria</taxon>
        <taxon>Pseudomonadati</taxon>
        <taxon>Pseudomonadota</taxon>
        <taxon>Gammaproteobacteria</taxon>
        <taxon>Thiotrichales</taxon>
        <taxon>Piscirickettsiaceae</taxon>
        <taxon>Methylophaga</taxon>
    </lineage>
</organism>
<feature type="chain" id="PRO_5045667457" description="Pentapeptide MXKDX repeat protein" evidence="2">
    <location>
        <begin position="26"/>
        <end position="89"/>
    </location>
</feature>
<sequence length="89" mass="10072">MLSKQFTTLLSVVFTLLFASSMAFANEHKDSHEGAKHPAHEMGESVDTHKDKKMSEDYKENMKEAEDAANAPHPAHEMDENEELQERGQ</sequence>
<name>A0ABN0TNL5_9GAMM</name>
<evidence type="ECO:0008006" key="5">
    <source>
        <dbReference type="Google" id="ProtNLM"/>
    </source>
</evidence>
<feature type="signal peptide" evidence="2">
    <location>
        <begin position="1"/>
        <end position="25"/>
    </location>
</feature>
<dbReference type="RefSeq" id="WP_286303909.1">
    <property type="nucleotide sequence ID" value="NZ_AP027741.1"/>
</dbReference>
<feature type="region of interest" description="Disordered" evidence="1">
    <location>
        <begin position="27"/>
        <end position="89"/>
    </location>
</feature>
<gene>
    <name evidence="3" type="ORF">GCM10008964_16840</name>
</gene>
<evidence type="ECO:0000256" key="1">
    <source>
        <dbReference type="SAM" id="MobiDB-lite"/>
    </source>
</evidence>
<keyword evidence="2" id="KW-0732">Signal</keyword>
<feature type="compositionally biased region" description="Basic and acidic residues" evidence="1">
    <location>
        <begin position="27"/>
        <end position="66"/>
    </location>
</feature>
<dbReference type="EMBL" id="BAAADG010000005">
    <property type="protein sequence ID" value="GAA0225888.1"/>
    <property type="molecule type" value="Genomic_DNA"/>
</dbReference>
<proteinExistence type="predicted"/>
<accession>A0ABN0TNL5</accession>
<evidence type="ECO:0000256" key="2">
    <source>
        <dbReference type="SAM" id="SignalP"/>
    </source>
</evidence>
<evidence type="ECO:0000313" key="4">
    <source>
        <dbReference type="Proteomes" id="UP001501476"/>
    </source>
</evidence>
<reference evidence="3 4" key="1">
    <citation type="journal article" date="2019" name="Int. J. Syst. Evol. Microbiol.">
        <title>The Global Catalogue of Microorganisms (GCM) 10K type strain sequencing project: providing services to taxonomists for standard genome sequencing and annotation.</title>
        <authorList>
            <consortium name="The Broad Institute Genomics Platform"/>
            <consortium name="The Broad Institute Genome Sequencing Center for Infectious Disease"/>
            <person name="Wu L."/>
            <person name="Ma J."/>
        </authorList>
    </citation>
    <scope>NUCLEOTIDE SEQUENCE [LARGE SCALE GENOMIC DNA]</scope>
    <source>
        <strain evidence="3 4">JCM 6886</strain>
    </source>
</reference>
<evidence type="ECO:0000313" key="3">
    <source>
        <dbReference type="EMBL" id="GAA0225888.1"/>
    </source>
</evidence>
<protein>
    <recommendedName>
        <fullName evidence="5">Pentapeptide MXKDX repeat protein</fullName>
    </recommendedName>
</protein>
<feature type="compositionally biased region" description="Basic and acidic residues" evidence="1">
    <location>
        <begin position="74"/>
        <end position="89"/>
    </location>
</feature>